<evidence type="ECO:0000256" key="1">
    <source>
        <dbReference type="ARBA" id="ARBA00022781"/>
    </source>
</evidence>
<dbReference type="Proteomes" id="UP000469125">
    <property type="component" value="Unassembled WGS sequence"/>
</dbReference>
<evidence type="ECO:0000313" key="5">
    <source>
        <dbReference type="Proteomes" id="UP000469125"/>
    </source>
</evidence>
<accession>A0A6N8FNP0</accession>
<dbReference type="InterPro" id="IPR038662">
    <property type="entry name" value="ATP_synth_F0_csu_sf"/>
</dbReference>
<dbReference type="RefSeq" id="WP_155669785.1">
    <property type="nucleotide sequence ID" value="NZ_WOCA01000013.1"/>
</dbReference>
<reference evidence="4 5" key="1">
    <citation type="submission" date="2019-11" db="EMBL/GenBank/DDBJ databases">
        <authorList>
            <person name="Li X."/>
        </authorList>
    </citation>
    <scope>NUCLEOTIDE SEQUENCE [LARGE SCALE GENOMIC DNA]</scope>
    <source>
        <strain evidence="4 5">L9</strain>
    </source>
</reference>
<dbReference type="GO" id="GO:1902600">
    <property type="term" value="P:proton transmembrane transport"/>
    <property type="evidence" value="ECO:0007669"/>
    <property type="project" value="UniProtKB-KW"/>
</dbReference>
<keyword evidence="3" id="KW-0472">Membrane</keyword>
<evidence type="ECO:0000313" key="4">
    <source>
        <dbReference type="EMBL" id="MUK89697.1"/>
    </source>
</evidence>
<name>A0A6N8FNP0_9BACI</name>
<feature type="transmembrane region" description="Helical" evidence="3">
    <location>
        <begin position="6"/>
        <end position="21"/>
    </location>
</feature>
<organism evidence="4 5">
    <name type="scientific">Ornithinibacillus caprae</name>
    <dbReference type="NCBI Taxonomy" id="2678566"/>
    <lineage>
        <taxon>Bacteria</taxon>
        <taxon>Bacillati</taxon>
        <taxon>Bacillota</taxon>
        <taxon>Bacilli</taxon>
        <taxon>Bacillales</taxon>
        <taxon>Bacillaceae</taxon>
        <taxon>Ornithinibacillus</taxon>
    </lineage>
</organism>
<sequence>MSPYVFSLAAVLAVVPMLIVFKINIEKLKENPENIGKLQTNFFIGAAISEAIPLILIVFGIANMETVAATDELLIPGIIVILTMVIGSFFVFLQRSVGVPEELKEQVTTFAMVGVALINAIPIISIVSLMMMAP</sequence>
<dbReference type="InterPro" id="IPR035921">
    <property type="entry name" value="F/V-ATP_Csub_sf"/>
</dbReference>
<dbReference type="AlphaFoldDB" id="A0A6N8FNP0"/>
<keyword evidence="5" id="KW-1185">Reference proteome</keyword>
<keyword evidence="2" id="KW-0813">Transport</keyword>
<dbReference type="Gene3D" id="1.20.20.10">
    <property type="entry name" value="F1F0 ATP synthase subunit C"/>
    <property type="match status" value="1"/>
</dbReference>
<keyword evidence="3" id="KW-1133">Transmembrane helix</keyword>
<evidence type="ECO:0000256" key="3">
    <source>
        <dbReference type="SAM" id="Phobius"/>
    </source>
</evidence>
<feature type="transmembrane region" description="Helical" evidence="3">
    <location>
        <begin position="73"/>
        <end position="93"/>
    </location>
</feature>
<feature type="transmembrane region" description="Helical" evidence="3">
    <location>
        <begin position="42"/>
        <end position="61"/>
    </location>
</feature>
<gene>
    <name evidence="4" type="ORF">GMD78_15110</name>
</gene>
<keyword evidence="1" id="KW-0375">Hydrogen ion transport</keyword>
<keyword evidence="3" id="KW-0812">Transmembrane</keyword>
<dbReference type="EMBL" id="WOCA01000013">
    <property type="protein sequence ID" value="MUK89697.1"/>
    <property type="molecule type" value="Genomic_DNA"/>
</dbReference>
<feature type="transmembrane region" description="Helical" evidence="3">
    <location>
        <begin position="113"/>
        <end position="133"/>
    </location>
</feature>
<proteinExistence type="predicted"/>
<keyword evidence="2" id="KW-0406">Ion transport</keyword>
<comment type="caution">
    <text evidence="4">The sequence shown here is derived from an EMBL/GenBank/DDBJ whole genome shotgun (WGS) entry which is preliminary data.</text>
</comment>
<dbReference type="SUPFAM" id="SSF81333">
    <property type="entry name" value="F1F0 ATP synthase subunit C"/>
    <property type="match status" value="1"/>
</dbReference>
<protein>
    <submittedName>
        <fullName evidence="4">Uncharacterized protein</fullName>
    </submittedName>
</protein>
<evidence type="ECO:0000256" key="2">
    <source>
        <dbReference type="ARBA" id="ARBA00023065"/>
    </source>
</evidence>